<dbReference type="Pfam" id="PF13676">
    <property type="entry name" value="TIR_2"/>
    <property type="match status" value="2"/>
</dbReference>
<dbReference type="InterPro" id="IPR035897">
    <property type="entry name" value="Toll_tir_struct_dom_sf"/>
</dbReference>
<dbReference type="OrthoDB" id="6075577at2759"/>
<dbReference type="Gene3D" id="3.40.50.10140">
    <property type="entry name" value="Toll/interleukin-1 receptor homology (TIR) domain"/>
    <property type="match status" value="3"/>
</dbReference>
<sequence length="829" mass="92433">MYKGCGNSSSKMALVIHDTISLTTSSGVSSIQLCIGDITKLSKEEQVDVLVVSAFPGDYSPTPSSLIGALSSNLGISVHNLSKDKEEDLRKQYFCWWSKPLQEQYSFRRILCFEGGFGSRGSSPPKVVGAVFRCLIPILSGKDSKGGSVMMPLIASGDQGYSKALMSRLIINSAIQWIKTGLELKTLKIVLFSRNPTEPDKSNEPLFESFQKLKDTYGDKELTSEQEIIYDVYMSHSPKDHETAVNIANFLRTERKIKVFHDFQELNDDDSWQKEIFDIMSKCARVIALLSPSYLETESCIEQYNMALCINRRSRGTVLAPFYITSMVYMPTYMSLIQYEDCRPKDTEKIKEASHHVANSLEMPQEDALSGVTETKTIETLSYDVFISYSHQNKEHADKVLQTLRSLDLELKIFIDTSGLNTGTSWQQKLYNSLDASKSTIALLSPDYIKSRVCYEEFCLSHALFVDKDSIMNLVSLLVEPVEKLPLWCEQPLPVDCTSPEVDADQVLSSLCTDLVKRLKGSNNTAHDILTQRVQDLKKGSLTLESSMEHHRKSVFLLRVGVLSNPVHLTGFNDNDSFKVSHASDVATSVDEQQLGVDASTQNTSSEVTSSISTSSQVASSTSATCDVALSYASGDTKSAMVLKQLLLEKIPSLKISEPLAGDFSRVQSLDVARVIVPLLSPAFLTSSELVEELNIAICRNRSSSRRVLFPVQVAVVPPKPSYVHLIPSEFSCNDFKWACKVVDQALQNEVHSLAHRNDIDVDLAFCLRCAAFSIIERLLGEESTDLDLDNRVLLNIHEVEEKWRWLQVALQKQDDFAVSWKAAFGIKI</sequence>
<organism evidence="2 3">
    <name type="scientific">Stylophora pistillata</name>
    <name type="common">Smooth cauliflower coral</name>
    <dbReference type="NCBI Taxonomy" id="50429"/>
    <lineage>
        <taxon>Eukaryota</taxon>
        <taxon>Metazoa</taxon>
        <taxon>Cnidaria</taxon>
        <taxon>Anthozoa</taxon>
        <taxon>Hexacorallia</taxon>
        <taxon>Scleractinia</taxon>
        <taxon>Astrocoeniina</taxon>
        <taxon>Pocilloporidae</taxon>
        <taxon>Stylophora</taxon>
    </lineage>
</organism>
<gene>
    <name evidence="2" type="ORF">AWC38_SpisGene3940</name>
</gene>
<evidence type="ECO:0000259" key="1">
    <source>
        <dbReference type="PROSITE" id="PS50104"/>
    </source>
</evidence>
<comment type="caution">
    <text evidence="2">The sequence shown here is derived from an EMBL/GenBank/DDBJ whole genome shotgun (WGS) entry which is preliminary data.</text>
</comment>
<dbReference type="GO" id="GO:0007165">
    <property type="term" value="P:signal transduction"/>
    <property type="evidence" value="ECO:0007669"/>
    <property type="project" value="InterPro"/>
</dbReference>
<accession>A0A2B4SQ62</accession>
<dbReference type="EMBL" id="LSMT01000038">
    <property type="protein sequence ID" value="PFX31249.1"/>
    <property type="molecule type" value="Genomic_DNA"/>
</dbReference>
<feature type="domain" description="TIR" evidence="1">
    <location>
        <begin position="381"/>
        <end position="523"/>
    </location>
</feature>
<feature type="domain" description="TIR" evidence="1">
    <location>
        <begin position="228"/>
        <end position="361"/>
    </location>
</feature>
<dbReference type="InterPro" id="IPR000157">
    <property type="entry name" value="TIR_dom"/>
</dbReference>
<dbReference type="InterPro" id="IPR043472">
    <property type="entry name" value="Macro_dom-like"/>
</dbReference>
<evidence type="ECO:0000313" key="2">
    <source>
        <dbReference type="EMBL" id="PFX31249.1"/>
    </source>
</evidence>
<evidence type="ECO:0000313" key="3">
    <source>
        <dbReference type="Proteomes" id="UP000225706"/>
    </source>
</evidence>
<reference evidence="3" key="1">
    <citation type="journal article" date="2017" name="bioRxiv">
        <title>Comparative analysis of the genomes of Stylophora pistillata and Acropora digitifera provides evidence for extensive differences between species of corals.</title>
        <authorList>
            <person name="Voolstra C.R."/>
            <person name="Li Y."/>
            <person name="Liew Y.J."/>
            <person name="Baumgarten S."/>
            <person name="Zoccola D."/>
            <person name="Flot J.-F."/>
            <person name="Tambutte S."/>
            <person name="Allemand D."/>
            <person name="Aranda M."/>
        </authorList>
    </citation>
    <scope>NUCLEOTIDE SEQUENCE [LARGE SCALE GENOMIC DNA]</scope>
</reference>
<protein>
    <recommendedName>
        <fullName evidence="1">TIR domain-containing protein</fullName>
    </recommendedName>
</protein>
<proteinExistence type="predicted"/>
<dbReference type="SMART" id="SM00255">
    <property type="entry name" value="TIR"/>
    <property type="match status" value="2"/>
</dbReference>
<keyword evidence="3" id="KW-1185">Reference proteome</keyword>
<dbReference type="AlphaFoldDB" id="A0A2B4SQ62"/>
<name>A0A2B4SQ62_STYPI</name>
<dbReference type="Proteomes" id="UP000225706">
    <property type="component" value="Unassembled WGS sequence"/>
</dbReference>
<dbReference type="SUPFAM" id="SSF52200">
    <property type="entry name" value="Toll/Interleukin receptor TIR domain"/>
    <property type="match status" value="3"/>
</dbReference>
<dbReference type="PROSITE" id="PS50104">
    <property type="entry name" value="TIR"/>
    <property type="match status" value="2"/>
</dbReference>
<dbReference type="SUPFAM" id="SSF52949">
    <property type="entry name" value="Macro domain-like"/>
    <property type="match status" value="1"/>
</dbReference>